<sequence length="49" mass="5722">MALTIAQRRLNFILHKKTYSYTVAQTGIPRSSLWYAKHGIRKLPKKYAT</sequence>
<comment type="caution">
    <text evidence="1">The sequence shown here is derived from an EMBL/GenBank/DDBJ whole genome shotgun (WGS) entry which is preliminary data.</text>
</comment>
<gene>
    <name evidence="1" type="ORF">S12H4_63227</name>
</gene>
<name>X1VLJ9_9ZZZZ</name>
<feature type="non-terminal residue" evidence="1">
    <location>
        <position position="49"/>
    </location>
</feature>
<protein>
    <submittedName>
        <fullName evidence="1">Uncharacterized protein</fullName>
    </submittedName>
</protein>
<dbReference type="AlphaFoldDB" id="X1VLJ9"/>
<accession>X1VLJ9</accession>
<reference evidence="1" key="1">
    <citation type="journal article" date="2014" name="Front. Microbiol.">
        <title>High frequency of phylogenetically diverse reductive dehalogenase-homologous genes in deep subseafloor sedimentary metagenomes.</title>
        <authorList>
            <person name="Kawai M."/>
            <person name="Futagami T."/>
            <person name="Toyoda A."/>
            <person name="Takaki Y."/>
            <person name="Nishi S."/>
            <person name="Hori S."/>
            <person name="Arai W."/>
            <person name="Tsubouchi T."/>
            <person name="Morono Y."/>
            <person name="Uchiyama I."/>
            <person name="Ito T."/>
            <person name="Fujiyama A."/>
            <person name="Inagaki F."/>
            <person name="Takami H."/>
        </authorList>
    </citation>
    <scope>NUCLEOTIDE SEQUENCE</scope>
    <source>
        <strain evidence="1">Expedition CK06-06</strain>
    </source>
</reference>
<dbReference type="EMBL" id="BARW01042867">
    <property type="protein sequence ID" value="GAJ16711.1"/>
    <property type="molecule type" value="Genomic_DNA"/>
</dbReference>
<evidence type="ECO:0000313" key="1">
    <source>
        <dbReference type="EMBL" id="GAJ16711.1"/>
    </source>
</evidence>
<proteinExistence type="predicted"/>
<organism evidence="1">
    <name type="scientific">marine sediment metagenome</name>
    <dbReference type="NCBI Taxonomy" id="412755"/>
    <lineage>
        <taxon>unclassified sequences</taxon>
        <taxon>metagenomes</taxon>
        <taxon>ecological metagenomes</taxon>
    </lineage>
</organism>